<keyword evidence="1" id="KW-0479">Metal-binding</keyword>
<dbReference type="PANTHER" id="PTHR11477">
    <property type="entry name" value="TRANSCRIPTION FACTOR S-II ZINC FINGER DOMAIN-CONTAINING PROTEIN"/>
    <property type="match status" value="1"/>
</dbReference>
<organism evidence="6">
    <name type="scientific">viral metagenome</name>
    <dbReference type="NCBI Taxonomy" id="1070528"/>
    <lineage>
        <taxon>unclassified sequences</taxon>
        <taxon>metagenomes</taxon>
        <taxon>organismal metagenomes</taxon>
    </lineage>
</organism>
<dbReference type="PROSITE" id="PS51133">
    <property type="entry name" value="ZF_TFIIS_2"/>
    <property type="match status" value="1"/>
</dbReference>
<dbReference type="EMBL" id="MN740666">
    <property type="protein sequence ID" value="QHS80021.1"/>
    <property type="molecule type" value="Genomic_DNA"/>
</dbReference>
<dbReference type="GO" id="GO:0006351">
    <property type="term" value="P:DNA-templated transcription"/>
    <property type="evidence" value="ECO:0007669"/>
    <property type="project" value="InterPro"/>
</dbReference>
<dbReference type="InterPro" id="IPR001222">
    <property type="entry name" value="Znf_TFIIS"/>
</dbReference>
<dbReference type="SUPFAM" id="SSF57783">
    <property type="entry name" value="Zinc beta-ribbon"/>
    <property type="match status" value="1"/>
</dbReference>
<evidence type="ECO:0000259" key="5">
    <source>
        <dbReference type="PROSITE" id="PS51133"/>
    </source>
</evidence>
<dbReference type="Gene3D" id="2.20.25.10">
    <property type="match status" value="1"/>
</dbReference>
<dbReference type="GO" id="GO:0003676">
    <property type="term" value="F:nucleic acid binding"/>
    <property type="evidence" value="ECO:0007669"/>
    <property type="project" value="InterPro"/>
</dbReference>
<evidence type="ECO:0000256" key="3">
    <source>
        <dbReference type="ARBA" id="ARBA00022833"/>
    </source>
</evidence>
<keyword evidence="3" id="KW-0862">Zinc</keyword>
<dbReference type="SMART" id="SM00440">
    <property type="entry name" value="ZnF_C2C2"/>
    <property type="match status" value="1"/>
</dbReference>
<protein>
    <recommendedName>
        <fullName evidence="5">TFIIS-type domain-containing protein</fullName>
    </recommendedName>
</protein>
<dbReference type="GO" id="GO:0008270">
    <property type="term" value="F:zinc ion binding"/>
    <property type="evidence" value="ECO:0007669"/>
    <property type="project" value="UniProtKB-KW"/>
</dbReference>
<evidence type="ECO:0000313" key="6">
    <source>
        <dbReference type="EMBL" id="QHS80021.1"/>
    </source>
</evidence>
<dbReference type="CDD" id="cd13749">
    <property type="entry name" value="Zn-ribbon_TFIIS"/>
    <property type="match status" value="1"/>
</dbReference>
<dbReference type="Pfam" id="PF01096">
    <property type="entry name" value="Zn_ribbon_TFIIS"/>
    <property type="match status" value="1"/>
</dbReference>
<feature type="domain" description="TFIIS-type" evidence="5">
    <location>
        <begin position="272"/>
        <end position="313"/>
    </location>
</feature>
<evidence type="ECO:0000256" key="4">
    <source>
        <dbReference type="SAM" id="MobiDB-lite"/>
    </source>
</evidence>
<sequence length="314" mass="36572">MVLALFISTSGTLTETPLPAKTSDVLEWLRKKTKQPTMQFQGKMIHEEDVYAVFGVSCEEDEENANQHMLPSPFNDDMFSGTLVIMKSVNANADDYDAHANQYKDLRSAEYDEFYQSSTFQDDEEAEEENDEDDAGEAVVEEEDDDVPETDRELQPVHTVHASNVFVEHPLRNRVRDKFDSNEVETAILKKCVADAREWFIDQSWDNPVFLNLYRNRAIDLYRYRHLMSTMTVDAFVNSTPLVQNPERWAEIVQTTSEKEKATHSKKQTASIFLDCRRCRKKTRCDYYQMQTRSADEPMTTFVTCLECDLRWRF</sequence>
<feature type="region of interest" description="Disordered" evidence="4">
    <location>
        <begin position="119"/>
        <end position="152"/>
    </location>
</feature>
<proteinExistence type="predicted"/>
<dbReference type="AlphaFoldDB" id="A0A6C0AL17"/>
<dbReference type="PANTHER" id="PTHR11477:SF0">
    <property type="entry name" value="IP08861P-RELATED"/>
    <property type="match status" value="1"/>
</dbReference>
<dbReference type="GO" id="GO:0005634">
    <property type="term" value="C:nucleus"/>
    <property type="evidence" value="ECO:0007669"/>
    <property type="project" value="TreeGrafter"/>
</dbReference>
<evidence type="ECO:0000256" key="1">
    <source>
        <dbReference type="ARBA" id="ARBA00022723"/>
    </source>
</evidence>
<keyword evidence="2" id="KW-0863">Zinc-finger</keyword>
<accession>A0A6C0AL17</accession>
<reference evidence="6" key="1">
    <citation type="journal article" date="2020" name="Nature">
        <title>Giant virus diversity and host interactions through global metagenomics.</title>
        <authorList>
            <person name="Schulz F."/>
            <person name="Roux S."/>
            <person name="Paez-Espino D."/>
            <person name="Jungbluth S."/>
            <person name="Walsh D.A."/>
            <person name="Denef V.J."/>
            <person name="McMahon K.D."/>
            <person name="Konstantinidis K.T."/>
            <person name="Eloe-Fadrosh E.A."/>
            <person name="Kyrpides N.C."/>
            <person name="Woyke T."/>
        </authorList>
    </citation>
    <scope>NUCLEOTIDE SEQUENCE</scope>
    <source>
        <strain evidence="6">GVMAG-S-1035375-24</strain>
    </source>
</reference>
<name>A0A6C0AL17_9ZZZZ</name>
<feature type="compositionally biased region" description="Acidic residues" evidence="4">
    <location>
        <begin position="121"/>
        <end position="148"/>
    </location>
</feature>
<evidence type="ECO:0000256" key="2">
    <source>
        <dbReference type="ARBA" id="ARBA00022771"/>
    </source>
</evidence>